<dbReference type="InterPro" id="IPR053136">
    <property type="entry name" value="UTP_pyrophosphatase-like"/>
</dbReference>
<sequence length="238" mass="28567">MAGKMLQHDDTGLNYTLVRSAKRKRLALQVKAGSLFVRATPHCREAHIHAFIQQNKAWIQRQLQQQQLQLQQAKRNPVEDGVLLLDQIIPVQLLQAKKSSFVFEGGHLLLYSGSRVRPERRWYSYQQQIECWYQQQAHLWLEPRLQHWQQRMQLFCSSFYLKSWRRRWGCCSSTGKLGLNWHLIKAPDWVIDYVIVHELAHLQWMDHSTDFWQLVRSYYPDVEAARRWLRQHQLRLLT</sequence>
<dbReference type="Proteomes" id="UP001339167">
    <property type="component" value="Unassembled WGS sequence"/>
</dbReference>
<dbReference type="EMBL" id="JAUGZK010000010">
    <property type="protein sequence ID" value="MEE2025181.1"/>
    <property type="molecule type" value="Genomic_DNA"/>
</dbReference>
<reference evidence="2 3" key="1">
    <citation type="submission" date="2023-06" db="EMBL/GenBank/DDBJ databases">
        <title>Alkalimonas sp., MEB004 an alkaliphilic bacterium isolated from Lonar Lake, India.</title>
        <authorList>
            <person name="Joshi A."/>
            <person name="Thite S."/>
        </authorList>
    </citation>
    <scope>NUCLEOTIDE SEQUENCE [LARGE SCALE GENOMIC DNA]</scope>
    <source>
        <strain evidence="2 3">MEB004</strain>
    </source>
</reference>
<name>A0ABU7JHK9_9GAMM</name>
<dbReference type="RefSeq" id="WP_330088501.1">
    <property type="nucleotide sequence ID" value="NZ_JAUGZK010000010.1"/>
</dbReference>
<comment type="caution">
    <text evidence="2">The sequence shown here is derived from an EMBL/GenBank/DDBJ whole genome shotgun (WGS) entry which is preliminary data.</text>
</comment>
<feature type="domain" description="YgjP-like metallopeptidase" evidence="1">
    <location>
        <begin position="24"/>
        <end position="232"/>
    </location>
</feature>
<accession>A0ABU7JHK9</accession>
<keyword evidence="3" id="KW-1185">Reference proteome</keyword>
<dbReference type="CDD" id="cd07344">
    <property type="entry name" value="M48_yhfN_like"/>
    <property type="match status" value="1"/>
</dbReference>
<organism evidence="2 3">
    <name type="scientific">Alkalimonas mucilaginosa</name>
    <dbReference type="NCBI Taxonomy" id="3057676"/>
    <lineage>
        <taxon>Bacteria</taxon>
        <taxon>Pseudomonadati</taxon>
        <taxon>Pseudomonadota</taxon>
        <taxon>Gammaproteobacteria</taxon>
        <taxon>Alkalimonas</taxon>
    </lineage>
</organism>
<dbReference type="PANTHER" id="PTHR30399">
    <property type="entry name" value="UNCHARACTERIZED PROTEIN YGJP"/>
    <property type="match status" value="1"/>
</dbReference>
<evidence type="ECO:0000313" key="2">
    <source>
        <dbReference type="EMBL" id="MEE2025181.1"/>
    </source>
</evidence>
<dbReference type="GO" id="GO:0008237">
    <property type="term" value="F:metallopeptidase activity"/>
    <property type="evidence" value="ECO:0007669"/>
    <property type="project" value="UniProtKB-KW"/>
</dbReference>
<keyword evidence="2" id="KW-0645">Protease</keyword>
<dbReference type="InterPro" id="IPR002725">
    <property type="entry name" value="YgjP-like_metallopeptidase"/>
</dbReference>
<dbReference type="PANTHER" id="PTHR30399:SF1">
    <property type="entry name" value="UTP PYROPHOSPHATASE"/>
    <property type="match status" value="1"/>
</dbReference>
<keyword evidence="2" id="KW-0378">Hydrolase</keyword>
<evidence type="ECO:0000259" key="1">
    <source>
        <dbReference type="Pfam" id="PF01863"/>
    </source>
</evidence>
<evidence type="ECO:0000313" key="3">
    <source>
        <dbReference type="Proteomes" id="UP001339167"/>
    </source>
</evidence>
<dbReference type="Gene3D" id="3.30.2010.10">
    <property type="entry name" value="Metalloproteases ('zincins'), catalytic domain"/>
    <property type="match status" value="1"/>
</dbReference>
<keyword evidence="2" id="KW-0482">Metalloprotease</keyword>
<dbReference type="EC" id="3.4.-.-" evidence="2"/>
<gene>
    <name evidence="2" type="ORF">QWF21_13090</name>
</gene>
<proteinExistence type="predicted"/>
<protein>
    <submittedName>
        <fullName evidence="2">SprT family zinc-dependent metalloprotease</fullName>
        <ecNumber evidence="2">3.4.-.-</ecNumber>
    </submittedName>
</protein>
<dbReference type="Pfam" id="PF01863">
    <property type="entry name" value="YgjP-like"/>
    <property type="match status" value="1"/>
</dbReference>